<dbReference type="EMBL" id="BJYI01000015">
    <property type="protein sequence ID" value="GEN73562.1"/>
    <property type="molecule type" value="Genomic_DNA"/>
</dbReference>
<name>A0A511YEE8_9FLAO</name>
<evidence type="ECO:0000313" key="2">
    <source>
        <dbReference type="Proteomes" id="UP000321150"/>
    </source>
</evidence>
<dbReference type="AlphaFoldDB" id="A0A511YEE8"/>
<gene>
    <name evidence="1" type="ORF">CLA01_36340</name>
</gene>
<comment type="caution">
    <text evidence="1">The sequence shown here is derived from an EMBL/GenBank/DDBJ whole genome shotgun (WGS) entry which is preliminary data.</text>
</comment>
<accession>A0A511YEE8</accession>
<evidence type="ECO:0008006" key="3">
    <source>
        <dbReference type="Google" id="ProtNLM"/>
    </source>
</evidence>
<organism evidence="1 2">
    <name type="scientific">Chryseobacterium lathyri</name>
    <dbReference type="NCBI Taxonomy" id="395933"/>
    <lineage>
        <taxon>Bacteria</taxon>
        <taxon>Pseudomonadati</taxon>
        <taxon>Bacteroidota</taxon>
        <taxon>Flavobacteriia</taxon>
        <taxon>Flavobacteriales</taxon>
        <taxon>Weeksellaceae</taxon>
        <taxon>Chryseobacterium group</taxon>
        <taxon>Chryseobacterium</taxon>
    </lineage>
</organism>
<protein>
    <recommendedName>
        <fullName evidence="3">Bacteriocin</fullName>
    </recommendedName>
</protein>
<dbReference type="NCBIfam" id="NF047798">
    <property type="entry name" value="leader_Chryseo"/>
    <property type="match status" value="1"/>
</dbReference>
<dbReference type="Proteomes" id="UP000321150">
    <property type="component" value="Unassembled WGS sequence"/>
</dbReference>
<reference evidence="1 2" key="1">
    <citation type="submission" date="2019-07" db="EMBL/GenBank/DDBJ databases">
        <title>Whole genome shotgun sequence of Chryseobacterium lathyri NBRC 105250.</title>
        <authorList>
            <person name="Hosoyama A."/>
            <person name="Uohara A."/>
            <person name="Ohji S."/>
            <person name="Ichikawa N."/>
        </authorList>
    </citation>
    <scope>NUCLEOTIDE SEQUENCE [LARGE SCALE GENOMIC DNA]</scope>
    <source>
        <strain evidence="1 2">NBRC 105250</strain>
    </source>
</reference>
<evidence type="ECO:0000313" key="1">
    <source>
        <dbReference type="EMBL" id="GEN73562.1"/>
    </source>
</evidence>
<dbReference type="InterPro" id="IPR058074">
    <property type="entry name" value="Bacteriocin-like"/>
</dbReference>
<proteinExistence type="predicted"/>
<dbReference type="OrthoDB" id="1264405at2"/>
<sequence length="62" mass="6458">MKSLKKISREGLKTIKGGLRQCPLDGNCGGDQCCANGVCRSIAGAGPNTYYCTPPTVIDVTP</sequence>
<dbReference type="RefSeq" id="WP_146897182.1">
    <property type="nucleotide sequence ID" value="NZ_BJYI01000015.1"/>
</dbReference>